<evidence type="ECO:0000313" key="1">
    <source>
        <dbReference type="EMBL" id="QMV72189.1"/>
    </source>
</evidence>
<dbReference type="KEGG" id="cpis:HS961_04755"/>
<organism evidence="1 2">
    <name type="scientific">Comamonas piscis</name>
    <dbReference type="NCBI Taxonomy" id="1562974"/>
    <lineage>
        <taxon>Bacteria</taxon>
        <taxon>Pseudomonadati</taxon>
        <taxon>Pseudomonadota</taxon>
        <taxon>Betaproteobacteria</taxon>
        <taxon>Burkholderiales</taxon>
        <taxon>Comamonadaceae</taxon>
        <taxon>Comamonas</taxon>
    </lineage>
</organism>
<evidence type="ECO:0000313" key="2">
    <source>
        <dbReference type="Proteomes" id="UP000515240"/>
    </source>
</evidence>
<sequence length="124" mass="13861">MPAPRSTPIWKKALPVAALVLALVACMAGFRIWKQQLEDAPVDALYRDYLAYVAARVPAADLHLQRYYQRYGRDTVAAKHFKPICRSVTAMADQQALDLGASEWHTLAGSCRTRPSNDEIHLLP</sequence>
<dbReference type="EMBL" id="CP058554">
    <property type="protein sequence ID" value="QMV72189.1"/>
    <property type="molecule type" value="Genomic_DNA"/>
</dbReference>
<name>A0A7G5EDW4_9BURK</name>
<keyword evidence="2" id="KW-1185">Reference proteome</keyword>
<reference evidence="1 2" key="1">
    <citation type="journal article" date="2020" name="G3 (Bethesda)">
        <title>CeMbio - The Caenorhabditis elegans Microbiome Resource.</title>
        <authorList>
            <person name="Dirksen P."/>
            <person name="Assie A."/>
            <person name="Zimmermann J."/>
            <person name="Zhang F."/>
            <person name="Tietje A.M."/>
            <person name="Marsh S.A."/>
            <person name="Felix M.A."/>
            <person name="Shapira M."/>
            <person name="Kaleta C."/>
            <person name="Schulenburg H."/>
            <person name="Samuel B."/>
        </authorList>
    </citation>
    <scope>NUCLEOTIDE SEQUENCE [LARGE SCALE GENOMIC DNA]</scope>
    <source>
        <strain evidence="1 2">BIGb0172</strain>
    </source>
</reference>
<dbReference type="AlphaFoldDB" id="A0A7G5EDW4"/>
<protein>
    <submittedName>
        <fullName evidence="1">Uncharacterized protein</fullName>
    </submittedName>
</protein>
<gene>
    <name evidence="1" type="ORF">HS961_04755</name>
</gene>
<dbReference type="Proteomes" id="UP000515240">
    <property type="component" value="Chromosome"/>
</dbReference>
<accession>A0A7G5EDW4</accession>
<dbReference type="RefSeq" id="WP_182326612.1">
    <property type="nucleotide sequence ID" value="NZ_CP058554.1"/>
</dbReference>
<dbReference type="PROSITE" id="PS51257">
    <property type="entry name" value="PROKAR_LIPOPROTEIN"/>
    <property type="match status" value="1"/>
</dbReference>
<proteinExistence type="predicted"/>